<evidence type="ECO:0000259" key="7">
    <source>
        <dbReference type="Pfam" id="PF09335"/>
    </source>
</evidence>
<dbReference type="EMBL" id="JAMLDX010000002">
    <property type="protein sequence ID" value="MCP3729632.1"/>
    <property type="molecule type" value="Genomic_DNA"/>
</dbReference>
<dbReference type="Pfam" id="PF09335">
    <property type="entry name" value="VTT_dom"/>
    <property type="match status" value="1"/>
</dbReference>
<evidence type="ECO:0000313" key="9">
    <source>
        <dbReference type="Proteomes" id="UP001139451"/>
    </source>
</evidence>
<comment type="subcellular location">
    <subcellularLocation>
        <location evidence="1">Cell membrane</location>
        <topology evidence="1">Multi-pass membrane protein</topology>
    </subcellularLocation>
</comment>
<evidence type="ECO:0000256" key="2">
    <source>
        <dbReference type="ARBA" id="ARBA00022475"/>
    </source>
</evidence>
<keyword evidence="5 6" id="KW-0472">Membrane</keyword>
<dbReference type="PANTHER" id="PTHR42709:SF6">
    <property type="entry name" value="UNDECAPRENYL PHOSPHATE TRANSPORTER A"/>
    <property type="match status" value="1"/>
</dbReference>
<feature type="transmembrane region" description="Helical" evidence="6">
    <location>
        <begin position="172"/>
        <end position="190"/>
    </location>
</feature>
<evidence type="ECO:0000256" key="1">
    <source>
        <dbReference type="ARBA" id="ARBA00004651"/>
    </source>
</evidence>
<dbReference type="AlphaFoldDB" id="A0A9X2HGS5"/>
<sequence>MTEFILNLIAWGGYVGIFLLMVIENVFPPIPSEVIMGLGGMAVARGDMAMTPLLIIGTAGTTVGNVFWYAVGRWIGYQRLKPFVDRHGRWLTVHWEDVEKLHRFFVRHGLWVVFVFRFLPTFRTMISLPAGMAKMGLPRFLLATFLGSAIWNGVLAYAGLLLGSQFEELQDYVGPVAVAMTVGLVIGYLYRVVTWRPRA</sequence>
<organism evidence="8 9">
    <name type="scientific">Sphingomonas tagetis</name>
    <dbReference type="NCBI Taxonomy" id="2949092"/>
    <lineage>
        <taxon>Bacteria</taxon>
        <taxon>Pseudomonadati</taxon>
        <taxon>Pseudomonadota</taxon>
        <taxon>Alphaproteobacteria</taxon>
        <taxon>Sphingomonadales</taxon>
        <taxon>Sphingomonadaceae</taxon>
        <taxon>Sphingomonas</taxon>
    </lineage>
</organism>
<reference evidence="8" key="1">
    <citation type="submission" date="2022-05" db="EMBL/GenBank/DDBJ databases">
        <title>Sphingomonas sp. strain MG17 Genome sequencing and assembly.</title>
        <authorList>
            <person name="Kim I."/>
        </authorList>
    </citation>
    <scope>NUCLEOTIDE SEQUENCE</scope>
    <source>
        <strain evidence="8">MG17</strain>
    </source>
</reference>
<evidence type="ECO:0000313" key="8">
    <source>
        <dbReference type="EMBL" id="MCP3729632.1"/>
    </source>
</evidence>
<feature type="transmembrane region" description="Helical" evidence="6">
    <location>
        <begin position="6"/>
        <end position="27"/>
    </location>
</feature>
<dbReference type="RefSeq" id="WP_254291619.1">
    <property type="nucleotide sequence ID" value="NZ_JAMLDX010000002.1"/>
</dbReference>
<keyword evidence="3 6" id="KW-0812">Transmembrane</keyword>
<dbReference type="InterPro" id="IPR032816">
    <property type="entry name" value="VTT_dom"/>
</dbReference>
<feature type="transmembrane region" description="Helical" evidence="6">
    <location>
        <begin position="48"/>
        <end position="71"/>
    </location>
</feature>
<dbReference type="InterPro" id="IPR051311">
    <property type="entry name" value="DedA_domain"/>
</dbReference>
<gene>
    <name evidence="8" type="ORF">M9978_04250</name>
</gene>
<feature type="domain" description="VTT" evidence="7">
    <location>
        <begin position="30"/>
        <end position="159"/>
    </location>
</feature>
<keyword evidence="2" id="KW-1003">Cell membrane</keyword>
<feature type="transmembrane region" description="Helical" evidence="6">
    <location>
        <begin position="140"/>
        <end position="160"/>
    </location>
</feature>
<protein>
    <submittedName>
        <fullName evidence="8">DedA family protein</fullName>
    </submittedName>
</protein>
<accession>A0A9X2HGS5</accession>
<name>A0A9X2HGS5_9SPHN</name>
<keyword evidence="4 6" id="KW-1133">Transmembrane helix</keyword>
<evidence type="ECO:0000256" key="6">
    <source>
        <dbReference type="SAM" id="Phobius"/>
    </source>
</evidence>
<evidence type="ECO:0000256" key="3">
    <source>
        <dbReference type="ARBA" id="ARBA00022692"/>
    </source>
</evidence>
<proteinExistence type="predicted"/>
<dbReference type="GO" id="GO:0005886">
    <property type="term" value="C:plasma membrane"/>
    <property type="evidence" value="ECO:0007669"/>
    <property type="project" value="UniProtKB-SubCell"/>
</dbReference>
<dbReference type="PANTHER" id="PTHR42709">
    <property type="entry name" value="ALKALINE PHOSPHATASE LIKE PROTEIN"/>
    <property type="match status" value="1"/>
</dbReference>
<comment type="caution">
    <text evidence="8">The sequence shown here is derived from an EMBL/GenBank/DDBJ whole genome shotgun (WGS) entry which is preliminary data.</text>
</comment>
<evidence type="ECO:0000256" key="5">
    <source>
        <dbReference type="ARBA" id="ARBA00023136"/>
    </source>
</evidence>
<evidence type="ECO:0000256" key="4">
    <source>
        <dbReference type="ARBA" id="ARBA00022989"/>
    </source>
</evidence>
<dbReference type="Proteomes" id="UP001139451">
    <property type="component" value="Unassembled WGS sequence"/>
</dbReference>
<keyword evidence="9" id="KW-1185">Reference proteome</keyword>